<dbReference type="EMBL" id="CAXITT010001302">
    <property type="protein sequence ID" value="CAL1548384.1"/>
    <property type="molecule type" value="Genomic_DNA"/>
</dbReference>
<feature type="non-terminal residue" evidence="1">
    <location>
        <position position="1"/>
    </location>
</feature>
<comment type="caution">
    <text evidence="1">The sequence shown here is derived from an EMBL/GenBank/DDBJ whole genome shotgun (WGS) entry which is preliminary data.</text>
</comment>
<keyword evidence="2" id="KW-1185">Reference proteome</keyword>
<accession>A0AAV2IML5</accession>
<dbReference type="Proteomes" id="UP001497497">
    <property type="component" value="Unassembled WGS sequence"/>
</dbReference>
<evidence type="ECO:0000313" key="1">
    <source>
        <dbReference type="EMBL" id="CAL1548384.1"/>
    </source>
</evidence>
<protein>
    <submittedName>
        <fullName evidence="1">Uncharacterized protein</fullName>
    </submittedName>
</protein>
<organism evidence="1 2">
    <name type="scientific">Lymnaea stagnalis</name>
    <name type="common">Great pond snail</name>
    <name type="synonym">Helix stagnalis</name>
    <dbReference type="NCBI Taxonomy" id="6523"/>
    <lineage>
        <taxon>Eukaryota</taxon>
        <taxon>Metazoa</taxon>
        <taxon>Spiralia</taxon>
        <taxon>Lophotrochozoa</taxon>
        <taxon>Mollusca</taxon>
        <taxon>Gastropoda</taxon>
        <taxon>Heterobranchia</taxon>
        <taxon>Euthyneura</taxon>
        <taxon>Panpulmonata</taxon>
        <taxon>Hygrophila</taxon>
        <taxon>Lymnaeoidea</taxon>
        <taxon>Lymnaeidae</taxon>
        <taxon>Lymnaea</taxon>
    </lineage>
</organism>
<gene>
    <name evidence="1" type="ORF">GSLYS_00021701001</name>
</gene>
<reference evidence="1 2" key="1">
    <citation type="submission" date="2024-04" db="EMBL/GenBank/DDBJ databases">
        <authorList>
            <consortium name="Genoscope - CEA"/>
            <person name="William W."/>
        </authorList>
    </citation>
    <scope>NUCLEOTIDE SEQUENCE [LARGE SCALE GENOMIC DNA]</scope>
</reference>
<name>A0AAV2IML5_LYMST</name>
<proteinExistence type="predicted"/>
<evidence type="ECO:0000313" key="2">
    <source>
        <dbReference type="Proteomes" id="UP001497497"/>
    </source>
</evidence>
<dbReference type="AlphaFoldDB" id="A0AAV2IML5"/>
<sequence>VCKEQLGLPPYGRITASTSRKFQKGSSCQPEDGHILSSKAWCSKKQNGQ</sequence>